<evidence type="ECO:0000256" key="1">
    <source>
        <dbReference type="ARBA" id="ARBA00004127"/>
    </source>
</evidence>
<evidence type="ECO:0000256" key="5">
    <source>
        <dbReference type="SAM" id="Phobius"/>
    </source>
</evidence>
<proteinExistence type="predicted"/>
<organism evidence="6 7">
    <name type="scientific">Pipistrellus kuhlii</name>
    <name type="common">Kuhl's pipistrelle</name>
    <dbReference type="NCBI Taxonomy" id="59472"/>
    <lineage>
        <taxon>Eukaryota</taxon>
        <taxon>Metazoa</taxon>
        <taxon>Chordata</taxon>
        <taxon>Craniata</taxon>
        <taxon>Vertebrata</taxon>
        <taxon>Euteleostomi</taxon>
        <taxon>Mammalia</taxon>
        <taxon>Eutheria</taxon>
        <taxon>Laurasiatheria</taxon>
        <taxon>Chiroptera</taxon>
        <taxon>Yangochiroptera</taxon>
        <taxon>Vespertilionidae</taxon>
        <taxon>Pipistrellus</taxon>
    </lineage>
</organism>
<dbReference type="EMBL" id="JACAGB010000003">
    <property type="protein sequence ID" value="KAF6374123.1"/>
    <property type="molecule type" value="Genomic_DNA"/>
</dbReference>
<dbReference type="InterPro" id="IPR008075">
    <property type="entry name" value="LIMR"/>
</dbReference>
<comment type="subcellular location">
    <subcellularLocation>
        <location evidence="1">Endomembrane system</location>
        <topology evidence="1">Multi-pass membrane protein</topology>
    </subcellularLocation>
</comment>
<dbReference type="GO" id="GO:0004888">
    <property type="term" value="F:transmembrane signaling receptor activity"/>
    <property type="evidence" value="ECO:0007669"/>
    <property type="project" value="TreeGrafter"/>
</dbReference>
<evidence type="ECO:0000256" key="2">
    <source>
        <dbReference type="ARBA" id="ARBA00022692"/>
    </source>
</evidence>
<comment type="caution">
    <text evidence="6">The sequence shown here is derived from an EMBL/GenBank/DDBJ whole genome shotgun (WGS) entry which is preliminary data.</text>
</comment>
<keyword evidence="2 5" id="KW-0812">Transmembrane</keyword>
<reference evidence="6 7" key="1">
    <citation type="journal article" date="2020" name="Nature">
        <title>Six reference-quality genomes reveal evolution of bat adaptations.</title>
        <authorList>
            <person name="Jebb D."/>
            <person name="Huang Z."/>
            <person name="Pippel M."/>
            <person name="Hughes G.M."/>
            <person name="Lavrichenko K."/>
            <person name="Devanna P."/>
            <person name="Winkler S."/>
            <person name="Jermiin L.S."/>
            <person name="Skirmuntt E.C."/>
            <person name="Katzourakis A."/>
            <person name="Burkitt-Gray L."/>
            <person name="Ray D.A."/>
            <person name="Sullivan K.A.M."/>
            <person name="Roscito J.G."/>
            <person name="Kirilenko B.M."/>
            <person name="Davalos L.M."/>
            <person name="Corthals A.P."/>
            <person name="Power M.L."/>
            <person name="Jones G."/>
            <person name="Ransome R.D."/>
            <person name="Dechmann D.K.N."/>
            <person name="Locatelli A.G."/>
            <person name="Puechmaille S.J."/>
            <person name="Fedrigo O."/>
            <person name="Jarvis E.D."/>
            <person name="Hiller M."/>
            <person name="Vernes S.C."/>
            <person name="Myers E.W."/>
            <person name="Teeling E.C."/>
        </authorList>
    </citation>
    <scope>NUCLEOTIDE SEQUENCE [LARGE SCALE GENOMIC DNA]</scope>
    <source>
        <strain evidence="6">MPipKuh1</strain>
        <tissue evidence="6">Flight muscle</tissue>
    </source>
</reference>
<keyword evidence="3 5" id="KW-1133">Transmembrane helix</keyword>
<dbReference type="PANTHER" id="PTHR12625">
    <property type="entry name" value="LIPOCALIN-1 INTERACTING MEMBRANE RECEPTOR LIMR"/>
    <property type="match status" value="1"/>
</dbReference>
<protein>
    <submittedName>
        <fullName evidence="6">Limb development membrane protein 1 like</fullName>
    </submittedName>
</protein>
<dbReference type="Proteomes" id="UP000558488">
    <property type="component" value="Unassembled WGS sequence"/>
</dbReference>
<name>A0A7J7ZIN6_PIPKU</name>
<evidence type="ECO:0000313" key="6">
    <source>
        <dbReference type="EMBL" id="KAF6374123.1"/>
    </source>
</evidence>
<evidence type="ECO:0000256" key="3">
    <source>
        <dbReference type="ARBA" id="ARBA00022989"/>
    </source>
</evidence>
<dbReference type="GO" id="GO:0012505">
    <property type="term" value="C:endomembrane system"/>
    <property type="evidence" value="ECO:0007669"/>
    <property type="project" value="UniProtKB-SubCell"/>
</dbReference>
<evidence type="ECO:0000313" key="7">
    <source>
        <dbReference type="Proteomes" id="UP000558488"/>
    </source>
</evidence>
<accession>A0A7J7ZIN6</accession>
<dbReference type="GO" id="GO:0007165">
    <property type="term" value="P:signal transduction"/>
    <property type="evidence" value="ECO:0007669"/>
    <property type="project" value="TreeGrafter"/>
</dbReference>
<feature type="transmembrane region" description="Helical" evidence="5">
    <location>
        <begin position="24"/>
        <end position="44"/>
    </location>
</feature>
<sequence>MEAADYEVLSVREQLFHERVRECIISTLLFATLYILCHITLTHFKRPAEFTTGSSSAPLPWQFPWVLYCSCPSPSSAMRCCCHCLGTTTSSGSMVPSSMVRGSWLQLGMASGTSFFSSPTCPSSSSCPLHTSSLSLRASLAPKRVSWAESTRQW</sequence>
<dbReference type="PANTHER" id="PTHR12625:SF2">
    <property type="entry name" value="PROTEIN LMBR1L"/>
    <property type="match status" value="1"/>
</dbReference>
<dbReference type="AlphaFoldDB" id="A0A7J7ZIN6"/>
<evidence type="ECO:0000256" key="4">
    <source>
        <dbReference type="ARBA" id="ARBA00023136"/>
    </source>
</evidence>
<dbReference type="GO" id="GO:0005886">
    <property type="term" value="C:plasma membrane"/>
    <property type="evidence" value="ECO:0007669"/>
    <property type="project" value="TreeGrafter"/>
</dbReference>
<gene>
    <name evidence="6" type="ORF">mPipKuh1_007618</name>
</gene>
<keyword evidence="7" id="KW-1185">Reference proteome</keyword>
<dbReference type="GO" id="GO:0006898">
    <property type="term" value="P:receptor-mediated endocytosis"/>
    <property type="evidence" value="ECO:0007669"/>
    <property type="project" value="TreeGrafter"/>
</dbReference>
<keyword evidence="4 5" id="KW-0472">Membrane</keyword>